<proteinExistence type="predicted"/>
<dbReference type="AlphaFoldDB" id="A0AAV8RFD7"/>
<evidence type="ECO:0000313" key="2">
    <source>
        <dbReference type="EMBL" id="KAJ8497383.1"/>
    </source>
</evidence>
<evidence type="ECO:0000313" key="3">
    <source>
        <dbReference type="Proteomes" id="UP001222027"/>
    </source>
</evidence>
<evidence type="ECO:0000256" key="1">
    <source>
        <dbReference type="SAM" id="MobiDB-lite"/>
    </source>
</evidence>
<dbReference type="EMBL" id="JAQQAF010000003">
    <property type="protein sequence ID" value="KAJ8497383.1"/>
    <property type="molecule type" value="Genomic_DNA"/>
</dbReference>
<comment type="caution">
    <text evidence="2">The sequence shown here is derived from an EMBL/GenBank/DDBJ whole genome shotgun (WGS) entry which is preliminary data.</text>
</comment>
<reference evidence="2 3" key="1">
    <citation type="submission" date="2022-12" db="EMBL/GenBank/DDBJ databases">
        <title>Chromosome-scale assembly of the Ensete ventricosum genome.</title>
        <authorList>
            <person name="Dussert Y."/>
            <person name="Stocks J."/>
            <person name="Wendawek A."/>
            <person name="Woldeyes F."/>
            <person name="Nichols R.A."/>
            <person name="Borrell J.S."/>
        </authorList>
    </citation>
    <scope>NUCLEOTIDE SEQUENCE [LARGE SCALE GENOMIC DNA]</scope>
    <source>
        <strain evidence="3">cv. Maze</strain>
        <tissue evidence="2">Seeds</tissue>
    </source>
</reference>
<feature type="compositionally biased region" description="Acidic residues" evidence="1">
    <location>
        <begin position="285"/>
        <end position="303"/>
    </location>
</feature>
<keyword evidence="3" id="KW-1185">Reference proteome</keyword>
<dbReference type="PANTHER" id="PTHR33414">
    <property type="entry name" value="PROTEIN PLASTID MOVEMENT IMPAIRED 1-RELATED 1"/>
    <property type="match status" value="1"/>
</dbReference>
<dbReference type="PANTHER" id="PTHR33414:SF5">
    <property type="entry name" value="OS02G0817100 PROTEIN"/>
    <property type="match status" value="1"/>
</dbReference>
<organism evidence="2 3">
    <name type="scientific">Ensete ventricosum</name>
    <name type="common">Abyssinian banana</name>
    <name type="synonym">Musa ensete</name>
    <dbReference type="NCBI Taxonomy" id="4639"/>
    <lineage>
        <taxon>Eukaryota</taxon>
        <taxon>Viridiplantae</taxon>
        <taxon>Streptophyta</taxon>
        <taxon>Embryophyta</taxon>
        <taxon>Tracheophyta</taxon>
        <taxon>Spermatophyta</taxon>
        <taxon>Magnoliopsida</taxon>
        <taxon>Liliopsida</taxon>
        <taxon>Zingiberales</taxon>
        <taxon>Musaceae</taxon>
        <taxon>Ensete</taxon>
    </lineage>
</organism>
<protein>
    <recommendedName>
        <fullName evidence="4">C2 NT-type domain-containing protein</fullName>
    </recommendedName>
</protein>
<gene>
    <name evidence="2" type="ORF">OPV22_007935</name>
</gene>
<feature type="region of interest" description="Disordered" evidence="1">
    <location>
        <begin position="269"/>
        <end position="306"/>
    </location>
</feature>
<sequence>MEEKAQHGTRLLEELDLLEKQPKKVSGPASPRNVFGFWRRKVLRFLDGFRRRGGSHCVVCLQVHQIDGLPSAMDGRVLVVGWRTKGCQGEHTLPVHVSGGVASFDDIFLHHHCISDVQSMLGSFTVWASLVDAADCDLGTFHVDLTDFAAPPPAAAAEKNSNSAFPGKTMSFVLGGVAGGGALRLSVYCRTLEGGEARDRIGQKQAKGRCFSCLPDLGGCIRSSPMTFCARRIPSLRSDHGFITIENLISGCPPINDEDGGFITIEKCGVGSRSKRPPSDHLANTDDDDDDDDESAGGPEDEQPCLMTQLDDDEGVENEFLKMLAENDEPWKKKEGGKSLSLSLDLSPDLDLDSLIRDAEIELKKAAAAAQAWNSGGTGAALLEKEEHEELMRRWGSTDHHSSPACSGLLHALGSPL</sequence>
<accession>A0AAV8RFD7</accession>
<name>A0AAV8RFD7_ENSVE</name>
<evidence type="ECO:0008006" key="4">
    <source>
        <dbReference type="Google" id="ProtNLM"/>
    </source>
</evidence>
<dbReference type="InterPro" id="IPR039614">
    <property type="entry name" value="PMI1-like"/>
</dbReference>
<dbReference type="Proteomes" id="UP001222027">
    <property type="component" value="Unassembled WGS sequence"/>
</dbReference>